<feature type="compositionally biased region" description="Basic residues" evidence="1">
    <location>
        <begin position="1"/>
        <end position="11"/>
    </location>
</feature>
<feature type="region of interest" description="Disordered" evidence="1">
    <location>
        <begin position="1"/>
        <end position="54"/>
    </location>
</feature>
<protein>
    <submittedName>
        <fullName evidence="3 4">Uncharacterized protein</fullName>
    </submittedName>
</protein>
<dbReference type="Proteomes" id="UP001652641">
    <property type="component" value="Chromosome 15"/>
</dbReference>
<dbReference type="RefSeq" id="XP_072595545.1">
    <property type="nucleotide sequence ID" value="XM_072739444.1"/>
</dbReference>
<keyword evidence="2" id="KW-1185">Reference proteome</keyword>
<evidence type="ECO:0000313" key="2">
    <source>
        <dbReference type="Proteomes" id="UP001652641"/>
    </source>
</evidence>
<feature type="compositionally biased region" description="Basic and acidic residues" evidence="1">
    <location>
        <begin position="12"/>
        <end position="33"/>
    </location>
</feature>
<evidence type="ECO:0000313" key="4">
    <source>
        <dbReference type="RefSeq" id="XP_072595546.1"/>
    </source>
</evidence>
<evidence type="ECO:0000256" key="1">
    <source>
        <dbReference type="SAM" id="MobiDB-lite"/>
    </source>
</evidence>
<reference evidence="3 4" key="1">
    <citation type="submission" date="2025-05" db="UniProtKB">
        <authorList>
            <consortium name="RefSeq"/>
        </authorList>
    </citation>
    <scope>IDENTIFICATION</scope>
    <source>
        <tissue evidence="3 4">Cell line</tissue>
    </source>
</reference>
<evidence type="ECO:0000313" key="3">
    <source>
        <dbReference type="RefSeq" id="XP_072595545.1"/>
    </source>
</evidence>
<sequence length="97" mass="10557">MAERLRVRKRTGLAERAVEPEQPIHARTDDRRAPPPPPGPSPHRRLHPRPRLGSRLLALTGREPHDPISIGCRSVLCAKGEAGNGGPPGLGFRELGE</sequence>
<dbReference type="GeneID" id="112913542"/>
<accession>A0ABM4YZ38</accession>
<proteinExistence type="predicted"/>
<feature type="compositionally biased region" description="Basic residues" evidence="1">
    <location>
        <begin position="42"/>
        <end position="52"/>
    </location>
</feature>
<name>A0ABM4YZ38_VULVU</name>
<organism evidence="2 3">
    <name type="scientific">Vulpes vulpes</name>
    <name type="common">Red fox</name>
    <dbReference type="NCBI Taxonomy" id="9627"/>
    <lineage>
        <taxon>Eukaryota</taxon>
        <taxon>Metazoa</taxon>
        <taxon>Chordata</taxon>
        <taxon>Craniata</taxon>
        <taxon>Vertebrata</taxon>
        <taxon>Euteleostomi</taxon>
        <taxon>Mammalia</taxon>
        <taxon>Eutheria</taxon>
        <taxon>Laurasiatheria</taxon>
        <taxon>Carnivora</taxon>
        <taxon>Caniformia</taxon>
        <taxon>Canidae</taxon>
        <taxon>Vulpes</taxon>
    </lineage>
</organism>
<dbReference type="RefSeq" id="XP_072595546.1">
    <property type="nucleotide sequence ID" value="XM_072739445.1"/>
</dbReference>
<gene>
    <name evidence="3 4" type="primary">LOC112913542</name>
</gene>